<reference evidence="7" key="1">
    <citation type="submission" date="2022-04" db="EMBL/GenBank/DDBJ databases">
        <title>Tomato heritable bacteria conferring resistance against bacterial wilt.</title>
        <authorList>
            <person name="Yin J."/>
        </authorList>
    </citation>
    <scope>NUCLEOTIDE SEQUENCE</scope>
    <source>
        <strain evidence="7">Cra20</strain>
    </source>
</reference>
<feature type="signal peptide" evidence="5">
    <location>
        <begin position="1"/>
        <end position="23"/>
    </location>
</feature>
<dbReference type="InterPro" id="IPR051013">
    <property type="entry name" value="MBL_superfamily_lactonases"/>
</dbReference>
<accession>A0ABU3N4B3</accession>
<evidence type="ECO:0000256" key="4">
    <source>
        <dbReference type="ARBA" id="ARBA00022833"/>
    </source>
</evidence>
<proteinExistence type="inferred from homology"/>
<evidence type="ECO:0000259" key="6">
    <source>
        <dbReference type="SMART" id="SM00849"/>
    </source>
</evidence>
<dbReference type="InterPro" id="IPR036866">
    <property type="entry name" value="RibonucZ/Hydroxyglut_hydro"/>
</dbReference>
<dbReference type="PANTHER" id="PTHR42978:SF3">
    <property type="entry name" value="BLR3078 PROTEIN"/>
    <property type="match status" value="1"/>
</dbReference>
<dbReference type="EMBL" id="JALMLT010000003">
    <property type="protein sequence ID" value="MDT8759373.1"/>
    <property type="molecule type" value="Genomic_DNA"/>
</dbReference>
<dbReference type="Gene3D" id="3.60.15.10">
    <property type="entry name" value="Ribonuclease Z/Hydroxyacylglutathione hydrolase-like"/>
    <property type="match status" value="1"/>
</dbReference>
<keyword evidence="2" id="KW-0479">Metal-binding</keyword>
<dbReference type="PANTHER" id="PTHR42978">
    <property type="entry name" value="QUORUM-QUENCHING LACTONASE YTNP-RELATED-RELATED"/>
    <property type="match status" value="1"/>
</dbReference>
<evidence type="ECO:0000313" key="7">
    <source>
        <dbReference type="EMBL" id="MDT8759373.1"/>
    </source>
</evidence>
<evidence type="ECO:0000256" key="3">
    <source>
        <dbReference type="ARBA" id="ARBA00022801"/>
    </source>
</evidence>
<organism evidence="7">
    <name type="scientific">Sphingomonas psychrotolerans</name>
    <dbReference type="NCBI Taxonomy" id="1327635"/>
    <lineage>
        <taxon>Bacteria</taxon>
        <taxon>Pseudomonadati</taxon>
        <taxon>Pseudomonadota</taxon>
        <taxon>Alphaproteobacteria</taxon>
        <taxon>Sphingomonadales</taxon>
        <taxon>Sphingomonadaceae</taxon>
        <taxon>Sphingomonas</taxon>
    </lineage>
</organism>
<evidence type="ECO:0000256" key="1">
    <source>
        <dbReference type="ARBA" id="ARBA00007749"/>
    </source>
</evidence>
<sequence length="277" mass="29675">MKIAAAFAALGAMLAAPAALAQAAPDVELWRLDCGGLEVSDFAEFSDTHRYDGQPHTLVDSCYLIRHGSDYLLWDTGISGDALGKKLVDGAFTLTLKSRVVTQLAQIGVKPEQIGRVGISHYHDDHTGQVGDFAHATLLIGAGDFAAIKAGNASYPNWASLFKPWIDGTAKVDAVGYDRDVFGDGSVVMLGMPGHTPGHHVLLIRLKSGAVLLSGDQFHATESFDHDQVPMFNSDRADTLASTDRFKQIATNLKAKVVIQHEPADVAKLPTFPKSAR</sequence>
<keyword evidence="5" id="KW-0732">Signal</keyword>
<gene>
    <name evidence="7" type="ORF">MZO42_11755</name>
</gene>
<feature type="domain" description="Metallo-beta-lactamase" evidence="6">
    <location>
        <begin position="59"/>
        <end position="261"/>
    </location>
</feature>
<feature type="chain" id="PRO_5046511199" evidence="5">
    <location>
        <begin position="24"/>
        <end position="277"/>
    </location>
</feature>
<comment type="caution">
    <text evidence="7">The sequence shown here is derived from an EMBL/GenBank/DDBJ whole genome shotgun (WGS) entry which is preliminary data.</text>
</comment>
<dbReference type="InterPro" id="IPR001279">
    <property type="entry name" value="Metallo-B-lactamas"/>
</dbReference>
<dbReference type="SMART" id="SM00849">
    <property type="entry name" value="Lactamase_B"/>
    <property type="match status" value="1"/>
</dbReference>
<evidence type="ECO:0000256" key="2">
    <source>
        <dbReference type="ARBA" id="ARBA00022723"/>
    </source>
</evidence>
<protein>
    <submittedName>
        <fullName evidence="7">N-acyl homoserine lactonase family protein</fullName>
    </submittedName>
</protein>
<name>A0ABU3N4B3_9SPHN</name>
<dbReference type="CDD" id="cd07729">
    <property type="entry name" value="AHL_lactonase_MBL-fold"/>
    <property type="match status" value="1"/>
</dbReference>
<comment type="similarity">
    <text evidence="1">Belongs to the metallo-beta-lactamase superfamily.</text>
</comment>
<dbReference type="SUPFAM" id="SSF56281">
    <property type="entry name" value="Metallo-hydrolase/oxidoreductase"/>
    <property type="match status" value="1"/>
</dbReference>
<keyword evidence="4" id="KW-0862">Zinc</keyword>
<keyword evidence="3" id="KW-0378">Hydrolase</keyword>
<evidence type="ECO:0000256" key="5">
    <source>
        <dbReference type="SAM" id="SignalP"/>
    </source>
</evidence>
<dbReference type="Pfam" id="PF00753">
    <property type="entry name" value="Lactamase_B"/>
    <property type="match status" value="1"/>
</dbReference>